<proteinExistence type="predicted"/>
<dbReference type="OrthoDB" id="238427at2"/>
<feature type="signal peptide" evidence="1">
    <location>
        <begin position="1"/>
        <end position="23"/>
    </location>
</feature>
<dbReference type="Proteomes" id="UP000293562">
    <property type="component" value="Unassembled WGS sequence"/>
</dbReference>
<evidence type="ECO:0008006" key="4">
    <source>
        <dbReference type="Google" id="ProtNLM"/>
    </source>
</evidence>
<sequence>MKLIKHITLLSFLLGLAYGSSMACTTAVISGKSTKDGRPILWKHRDSESYQNKLRLFNDGIFTYVGLINSNDTNGEQIWGGNNEVGFAIMNSASFNLRSDKDASFKDQEGIIMKKALQTCKTLEDFENLLSNLPKPMGLEANFGVIDAKGGAAYFETNDEGFVKFDANDKKVAPNGYIIRANYSFTGRENEGYGYIRYMNAEKEFFAAAGTNQLDPTFILKNQCRSLENFLTEVDVKSYQNLSENQNNFIVVKDCINRYISTSSFVIQGVKDKEDPKLTTMWTLLGFPLASVAVPTWSIKNVDLPAILSAKQDQNAELCSKTLELKKRFFPVARGAGEDYMNTTAAYNKEETGIVQKLEKTENKILELSKLNLQNWRKNGLNKKELEAFYQKVDELINTDYKTLFDL</sequence>
<keyword evidence="3" id="KW-1185">Reference proteome</keyword>
<protein>
    <recommendedName>
        <fullName evidence="4">Acyl-CoA:6-aminopenicillanic acid acyl transferase</fullName>
    </recommendedName>
</protein>
<dbReference type="PROSITE" id="PS51257">
    <property type="entry name" value="PROKAR_LIPOPROTEIN"/>
    <property type="match status" value="1"/>
</dbReference>
<feature type="chain" id="PRO_5020659610" description="Acyl-CoA:6-aminopenicillanic acid acyl transferase" evidence="1">
    <location>
        <begin position="24"/>
        <end position="407"/>
    </location>
</feature>
<dbReference type="EMBL" id="SHKN01000001">
    <property type="protein sequence ID" value="RZT96767.1"/>
    <property type="molecule type" value="Genomic_DNA"/>
</dbReference>
<evidence type="ECO:0000313" key="3">
    <source>
        <dbReference type="Proteomes" id="UP000293562"/>
    </source>
</evidence>
<gene>
    <name evidence="2" type="ORF">EV201_1416</name>
</gene>
<accession>A0A4Q7VKY8</accession>
<reference evidence="2 3" key="1">
    <citation type="submission" date="2019-02" db="EMBL/GenBank/DDBJ databases">
        <title>Genomic Encyclopedia of Type Strains, Phase IV (KMG-IV): sequencing the most valuable type-strain genomes for metagenomic binning, comparative biology and taxonomic classification.</title>
        <authorList>
            <person name="Goeker M."/>
        </authorList>
    </citation>
    <scope>NUCLEOTIDE SEQUENCE [LARGE SCALE GENOMIC DNA]</scope>
    <source>
        <strain evidence="2 3">DSM 28825</strain>
    </source>
</reference>
<name>A0A4Q7VKY8_9BACT</name>
<evidence type="ECO:0000256" key="1">
    <source>
        <dbReference type="SAM" id="SignalP"/>
    </source>
</evidence>
<organism evidence="2 3">
    <name type="scientific">Ancylomarina subtilis</name>
    <dbReference type="NCBI Taxonomy" id="1639035"/>
    <lineage>
        <taxon>Bacteria</taxon>
        <taxon>Pseudomonadati</taxon>
        <taxon>Bacteroidota</taxon>
        <taxon>Bacteroidia</taxon>
        <taxon>Marinilabiliales</taxon>
        <taxon>Marinifilaceae</taxon>
        <taxon>Ancylomarina</taxon>
    </lineage>
</organism>
<keyword evidence="1" id="KW-0732">Signal</keyword>
<dbReference type="Gene3D" id="3.60.60.10">
    <property type="entry name" value="Penicillin V Acylase, Chain A"/>
    <property type="match status" value="1"/>
</dbReference>
<dbReference type="RefSeq" id="WP_130306853.1">
    <property type="nucleotide sequence ID" value="NZ_SHKN01000001.1"/>
</dbReference>
<comment type="caution">
    <text evidence="2">The sequence shown here is derived from an EMBL/GenBank/DDBJ whole genome shotgun (WGS) entry which is preliminary data.</text>
</comment>
<evidence type="ECO:0000313" key="2">
    <source>
        <dbReference type="EMBL" id="RZT96767.1"/>
    </source>
</evidence>
<dbReference type="AlphaFoldDB" id="A0A4Q7VKY8"/>